<dbReference type="Gene3D" id="3.40.50.150">
    <property type="entry name" value="Vaccinia Virus protein VP39"/>
    <property type="match status" value="1"/>
</dbReference>
<proteinExistence type="predicted"/>
<gene>
    <name evidence="1" type="ORF">CLOSTASPAR_02988</name>
</gene>
<dbReference type="AlphaFoldDB" id="C0D151"/>
<dbReference type="PANTHER" id="PTHR40036">
    <property type="entry name" value="MACROCIN O-METHYLTRANSFERASE"/>
    <property type="match status" value="1"/>
</dbReference>
<dbReference type="InterPro" id="IPR029063">
    <property type="entry name" value="SAM-dependent_MTases_sf"/>
</dbReference>
<dbReference type="InterPro" id="IPR008884">
    <property type="entry name" value="TylF_MeTrfase"/>
</dbReference>
<dbReference type="Pfam" id="PF05711">
    <property type="entry name" value="TylF"/>
    <property type="match status" value="1"/>
</dbReference>
<dbReference type="SUPFAM" id="SSF53335">
    <property type="entry name" value="S-adenosyl-L-methionine-dependent methyltransferases"/>
    <property type="match status" value="1"/>
</dbReference>
<evidence type="ECO:0008006" key="3">
    <source>
        <dbReference type="Google" id="ProtNLM"/>
    </source>
</evidence>
<dbReference type="PANTHER" id="PTHR40036:SF1">
    <property type="entry name" value="MACROCIN O-METHYLTRANSFERASE"/>
    <property type="match status" value="1"/>
</dbReference>
<protein>
    <recommendedName>
        <fullName evidence="3">Macrocin-O-methyltransferase (TylF)</fullName>
    </recommendedName>
</protein>
<dbReference type="HOGENOM" id="CLU_067071_0_0_9"/>
<name>C0D151_9FIRM</name>
<accession>C0D151</accession>
<organism evidence="1 2">
    <name type="scientific">[Clostridium] asparagiforme DSM 15981</name>
    <dbReference type="NCBI Taxonomy" id="518636"/>
    <lineage>
        <taxon>Bacteria</taxon>
        <taxon>Bacillati</taxon>
        <taxon>Bacillota</taxon>
        <taxon>Clostridia</taxon>
        <taxon>Lachnospirales</taxon>
        <taxon>Lachnospiraceae</taxon>
        <taxon>Enterocloster</taxon>
    </lineage>
</organism>
<dbReference type="EMBL" id="ACCJ01000202">
    <property type="protein sequence ID" value="EEG54949.1"/>
    <property type="molecule type" value="Genomic_DNA"/>
</dbReference>
<dbReference type="Proteomes" id="UP000004756">
    <property type="component" value="Unassembled WGS sequence"/>
</dbReference>
<sequence>MIIKYIFTKYEDSLMKTVVILGAGQFGRAVSRLINTEELRLVGFGDNNTGLHHMSETEKIGMGFPAHVPVLPVAQAVSIRPDYILTGVTDGSRTGQLMDQARSLGFQGDFICLGELYRHFDIRSATLRQIAARLHEQGIPGQIAELGVYRGDMAWKLNALFPDRFLYLFDTFEGFDPRDIEKEEAYGCSRAKKGDFSDTSKQAVLNRLPFPDRAVVREGYFPGTASGLESETYALVSLDADLYAPLLAGLEYFYPRLSPGAMILMHDYNNERFRGARQAVADYEKRHHRLILVPLCDLHGSAVIVRP</sequence>
<evidence type="ECO:0000313" key="2">
    <source>
        <dbReference type="Proteomes" id="UP000004756"/>
    </source>
</evidence>
<reference evidence="1 2" key="1">
    <citation type="submission" date="2009-02" db="EMBL/GenBank/DDBJ databases">
        <title>Draft genome sequence of Clostridium asparagiforme (DSM 15981).</title>
        <authorList>
            <person name="Sudarsanam P."/>
            <person name="Ley R."/>
            <person name="Guruge J."/>
            <person name="Turnbaugh P.J."/>
            <person name="Mahowald M."/>
            <person name="Liep D."/>
            <person name="Gordon J."/>
        </authorList>
    </citation>
    <scope>NUCLEOTIDE SEQUENCE [LARGE SCALE GENOMIC DNA]</scope>
    <source>
        <strain evidence="1 2">DSM 15981</strain>
    </source>
</reference>
<evidence type="ECO:0000313" key="1">
    <source>
        <dbReference type="EMBL" id="EEG54949.1"/>
    </source>
</evidence>
<keyword evidence="2" id="KW-1185">Reference proteome</keyword>
<comment type="caution">
    <text evidence="1">The sequence shown here is derived from an EMBL/GenBank/DDBJ whole genome shotgun (WGS) entry which is preliminary data.</text>
</comment>